<sequence length="182" mass="21471">MDERHLISQAFPSYLIQEATALADFLLKREACLHEMVGQERVILSGESLVIPKRVYFGKYNPKSLTSREELMLYCLYLSHHNGYFREQYLQEVLQSKEDFVLPYVALLLGDYVHEILEVLAKNLPKEMKGRLKSFLAENPQLKRRIESRIVSYWDCYYKGACPDLKQYIGYQLFKNIDKYGR</sequence>
<dbReference type="Proteomes" id="UP000217250">
    <property type="component" value="Chromosome"/>
</dbReference>
<dbReference type="GeneID" id="84807638"/>
<name>A0A250FME1_9FLAO</name>
<proteinExistence type="predicted"/>
<organism evidence="1 2">
    <name type="scientific">Capnocytophaga gingivalis</name>
    <dbReference type="NCBI Taxonomy" id="1017"/>
    <lineage>
        <taxon>Bacteria</taxon>
        <taxon>Pseudomonadati</taxon>
        <taxon>Bacteroidota</taxon>
        <taxon>Flavobacteriia</taxon>
        <taxon>Flavobacteriales</taxon>
        <taxon>Flavobacteriaceae</taxon>
        <taxon>Capnocytophaga</taxon>
    </lineage>
</organism>
<gene>
    <name evidence="1" type="ORF">CGC50_03565</name>
</gene>
<evidence type="ECO:0000313" key="2">
    <source>
        <dbReference type="Proteomes" id="UP000217250"/>
    </source>
</evidence>
<dbReference type="EMBL" id="CP022386">
    <property type="protein sequence ID" value="ATA86319.1"/>
    <property type="molecule type" value="Genomic_DNA"/>
</dbReference>
<reference evidence="2" key="1">
    <citation type="submission" date="2017-06" db="EMBL/GenBank/DDBJ databases">
        <title>Capnocytophaga spp. assemblies.</title>
        <authorList>
            <person name="Gulvik C.A."/>
        </authorList>
    </citation>
    <scope>NUCLEOTIDE SEQUENCE [LARGE SCALE GENOMIC DNA]</scope>
    <source>
        <strain evidence="2">H1496</strain>
    </source>
</reference>
<dbReference type="RefSeq" id="WP_095909713.1">
    <property type="nucleotide sequence ID" value="NZ_CAUVLU010000001.1"/>
</dbReference>
<evidence type="ECO:0000313" key="1">
    <source>
        <dbReference type="EMBL" id="ATA86319.1"/>
    </source>
</evidence>
<dbReference type="KEGG" id="cgh:CGC50_03565"/>
<protein>
    <submittedName>
        <fullName evidence="1">Uncharacterized protein</fullName>
    </submittedName>
</protein>
<accession>A0A250FME1</accession>
<dbReference type="AlphaFoldDB" id="A0A250FME1"/>
<dbReference type="OrthoDB" id="3578967at2"/>